<dbReference type="InterPro" id="IPR017860">
    <property type="entry name" value="Peptidase_M22_CS"/>
</dbReference>
<keyword evidence="10" id="KW-0645">Protease</keyword>
<evidence type="ECO:0000256" key="2">
    <source>
        <dbReference type="ARBA" id="ARBA00022679"/>
    </source>
</evidence>
<keyword evidence="5 8" id="KW-0408">Iron</keyword>
<protein>
    <recommendedName>
        <fullName evidence="8">tRNA N6-adenosine threonylcarbamoyltransferase</fullName>
        <ecNumber evidence="8">2.3.1.234</ecNumber>
    </recommendedName>
    <alternativeName>
        <fullName evidence="8">N6-L-threonylcarbamoyladenine synthase</fullName>
        <shortName evidence="8">t(6)A synthase</shortName>
    </alternativeName>
    <alternativeName>
        <fullName evidence="8">t(6)A37 threonylcarbamoyladenosine biosynthesis protein TsaD</fullName>
    </alternativeName>
    <alternativeName>
        <fullName evidence="8">tRNA threonylcarbamoyladenosine biosynthesis protein TsaD</fullName>
    </alternativeName>
</protein>
<dbReference type="EMBL" id="DF238840">
    <property type="protein sequence ID" value="GAF25379.1"/>
    <property type="molecule type" value="Genomic_DNA"/>
</dbReference>
<organism evidence="10">
    <name type="scientific">Moorella thermoacetica Y72</name>
    <dbReference type="NCBI Taxonomy" id="1325331"/>
    <lineage>
        <taxon>Bacteria</taxon>
        <taxon>Bacillati</taxon>
        <taxon>Bacillota</taxon>
        <taxon>Clostridia</taxon>
        <taxon>Neomoorellales</taxon>
        <taxon>Neomoorellaceae</taxon>
        <taxon>Neomoorella</taxon>
    </lineage>
</organism>
<feature type="binding site" evidence="8">
    <location>
        <position position="343"/>
    </location>
    <ligand>
        <name>Fe cation</name>
        <dbReference type="ChEBI" id="CHEBI:24875"/>
    </ligand>
</feature>
<dbReference type="PANTHER" id="PTHR11735:SF6">
    <property type="entry name" value="TRNA N6-ADENOSINE THREONYLCARBAMOYLTRANSFERASE, MITOCHONDRIAL"/>
    <property type="match status" value="1"/>
</dbReference>
<keyword evidence="1 8" id="KW-0963">Cytoplasm</keyword>
<keyword evidence="10" id="KW-0378">Hydrolase</keyword>
<feature type="domain" description="Gcp-like" evidence="9">
    <location>
        <begin position="65"/>
        <end position="349"/>
    </location>
</feature>
<accession>A0A0S6UC53</accession>
<dbReference type="GO" id="GO:0006508">
    <property type="term" value="P:proteolysis"/>
    <property type="evidence" value="ECO:0007669"/>
    <property type="project" value="UniProtKB-KW"/>
</dbReference>
<comment type="similarity">
    <text evidence="8">Belongs to the KAE1 / TsaD family.</text>
</comment>
<dbReference type="Proteomes" id="UP000063718">
    <property type="component" value="Unassembled WGS sequence"/>
</dbReference>
<dbReference type="NCBIfam" id="TIGR00329">
    <property type="entry name" value="gcp_kae1"/>
    <property type="match status" value="1"/>
</dbReference>
<comment type="subcellular location">
    <subcellularLocation>
        <location evidence="8">Cytoplasm</location>
    </subcellularLocation>
</comment>
<dbReference type="PROSITE" id="PS01016">
    <property type="entry name" value="GLYCOPROTEASE"/>
    <property type="match status" value="1"/>
</dbReference>
<name>A0A0S6UC53_NEOTH</name>
<evidence type="ECO:0000256" key="4">
    <source>
        <dbReference type="ARBA" id="ARBA00022723"/>
    </source>
</evidence>
<sequence>MNAWVLSGPGSAGATITITAKTPLSCGNTFLRRMVKELATETNILAIESSCDETAAAIVSDGTRVRANIIASQIAVHRRFGGVVPEIASRHHMENIVPVVSEALATAGLAFSDVDAVAVTYGPGLVGALLVGVAYAKSLAYALGKPLIGVHHLLGHIYAGFLAYPDLPLPAVSLVVSGGHTNLVYLEDHTTRRILGSTRDDAAGEAFDKVARVLGLPYPGGPELEKLAREGDPRAIPFPRAWLEEKSLDFSFSGLKSAVINYLHHARQVGQEVNRADVAASFQAAVAEVLVTKTLLAATSYRARSILLAGGVAANSVLRRELRSAGEQAGLPVFFPPRELCTDNAAMIGCAAYYQYLRRDFAPLSLNAIPDLPLN</sequence>
<comment type="catalytic activity">
    <reaction evidence="7 8">
        <text>L-threonylcarbamoyladenylate + adenosine(37) in tRNA = N(6)-L-threonylcarbamoyladenosine(37) in tRNA + AMP + H(+)</text>
        <dbReference type="Rhea" id="RHEA:37059"/>
        <dbReference type="Rhea" id="RHEA-COMP:10162"/>
        <dbReference type="Rhea" id="RHEA-COMP:10163"/>
        <dbReference type="ChEBI" id="CHEBI:15378"/>
        <dbReference type="ChEBI" id="CHEBI:73682"/>
        <dbReference type="ChEBI" id="CHEBI:74411"/>
        <dbReference type="ChEBI" id="CHEBI:74418"/>
        <dbReference type="ChEBI" id="CHEBI:456215"/>
        <dbReference type="EC" id="2.3.1.234"/>
    </reaction>
</comment>
<keyword evidence="6 8" id="KW-0012">Acyltransferase</keyword>
<dbReference type="GO" id="GO:0005506">
    <property type="term" value="F:iron ion binding"/>
    <property type="evidence" value="ECO:0007669"/>
    <property type="project" value="UniProtKB-UniRule"/>
</dbReference>
<dbReference type="PANTHER" id="PTHR11735">
    <property type="entry name" value="TRNA N6-ADENOSINE THREONYLCARBAMOYLTRANSFERASE"/>
    <property type="match status" value="1"/>
</dbReference>
<comment type="function">
    <text evidence="8">Required for the formation of a threonylcarbamoyl group on adenosine at position 37 (t(6)A37) in tRNAs that read codons beginning with adenine. Is involved in the transfer of the threonylcarbamoyl moiety of threonylcarbamoyl-AMP (TC-AMP) to the N6 group of A37, together with TsaE and TsaB. TsaD likely plays a direct catalytic role in this reaction.</text>
</comment>
<evidence type="ECO:0000256" key="6">
    <source>
        <dbReference type="ARBA" id="ARBA00023315"/>
    </source>
</evidence>
<dbReference type="InterPro" id="IPR017861">
    <property type="entry name" value="KAE1/TsaD"/>
</dbReference>
<dbReference type="InterPro" id="IPR022450">
    <property type="entry name" value="TsaD"/>
</dbReference>
<dbReference type="CDD" id="cd24133">
    <property type="entry name" value="ASKHA_NBD_TsaD_bac"/>
    <property type="match status" value="1"/>
</dbReference>
<evidence type="ECO:0000313" key="10">
    <source>
        <dbReference type="EMBL" id="GAF25379.1"/>
    </source>
</evidence>
<dbReference type="GO" id="GO:0002949">
    <property type="term" value="P:tRNA threonylcarbamoyladenosine modification"/>
    <property type="evidence" value="ECO:0007669"/>
    <property type="project" value="UniProtKB-UniRule"/>
</dbReference>
<dbReference type="Gene3D" id="3.30.420.40">
    <property type="match status" value="2"/>
</dbReference>
<feature type="binding site" evidence="8">
    <location>
        <position position="156"/>
    </location>
    <ligand>
        <name>Fe cation</name>
        <dbReference type="ChEBI" id="CHEBI:24875"/>
    </ligand>
</feature>
<evidence type="ECO:0000256" key="8">
    <source>
        <dbReference type="HAMAP-Rule" id="MF_01445"/>
    </source>
</evidence>
<dbReference type="GO" id="GO:0061711">
    <property type="term" value="F:tRNA N(6)-L-threonylcarbamoyladenine synthase activity"/>
    <property type="evidence" value="ECO:0007669"/>
    <property type="project" value="UniProtKB-EC"/>
</dbReference>
<feature type="binding site" evidence="8">
    <location>
        <position position="152"/>
    </location>
    <ligand>
        <name>Fe cation</name>
        <dbReference type="ChEBI" id="CHEBI:24875"/>
    </ligand>
</feature>
<dbReference type="NCBIfam" id="TIGR03723">
    <property type="entry name" value="T6A_TsaD_YgjD"/>
    <property type="match status" value="1"/>
</dbReference>
<reference evidence="10" key="1">
    <citation type="journal article" date="2014" name="Gene">
        <title>Genome-guided analysis of transformation efficiency and carbon dioxide assimilation by Moorella thermoacetica Y72.</title>
        <authorList>
            <person name="Tsukahara K."/>
            <person name="Kita A."/>
            <person name="Nakashimada Y."/>
            <person name="Hoshino T."/>
            <person name="Murakami K."/>
        </authorList>
    </citation>
    <scope>NUCLEOTIDE SEQUENCE [LARGE SCALE GENOMIC DNA]</scope>
    <source>
        <strain evidence="10">Y72</strain>
    </source>
</reference>
<evidence type="ECO:0000259" key="9">
    <source>
        <dbReference type="Pfam" id="PF00814"/>
    </source>
</evidence>
<feature type="binding site" evidence="8">
    <location>
        <position position="221"/>
    </location>
    <ligand>
        <name>substrate</name>
    </ligand>
</feature>
<dbReference type="SUPFAM" id="SSF53067">
    <property type="entry name" value="Actin-like ATPase domain"/>
    <property type="match status" value="2"/>
</dbReference>
<dbReference type="PRINTS" id="PR00789">
    <property type="entry name" value="OSIALOPTASE"/>
</dbReference>
<dbReference type="HAMAP" id="MF_01445">
    <property type="entry name" value="TsaD"/>
    <property type="match status" value="1"/>
</dbReference>
<proteinExistence type="inferred from homology"/>
<dbReference type="Pfam" id="PF00814">
    <property type="entry name" value="TsaD"/>
    <property type="match status" value="1"/>
</dbReference>
<evidence type="ECO:0000256" key="7">
    <source>
        <dbReference type="ARBA" id="ARBA00048117"/>
    </source>
</evidence>
<evidence type="ECO:0000256" key="5">
    <source>
        <dbReference type="ARBA" id="ARBA00023004"/>
    </source>
</evidence>
<evidence type="ECO:0000256" key="1">
    <source>
        <dbReference type="ARBA" id="ARBA00022490"/>
    </source>
</evidence>
<dbReference type="EC" id="2.3.1.234" evidence="8"/>
<comment type="cofactor">
    <cofactor evidence="8">
        <name>Fe(2+)</name>
        <dbReference type="ChEBI" id="CHEBI:29033"/>
    </cofactor>
    <text evidence="8">Binds 1 Fe(2+) ion per subunit.</text>
</comment>
<dbReference type="GO" id="GO:0008233">
    <property type="term" value="F:peptidase activity"/>
    <property type="evidence" value="ECO:0007669"/>
    <property type="project" value="UniProtKB-KW"/>
</dbReference>
<dbReference type="FunFam" id="3.30.420.40:FF:000040">
    <property type="entry name" value="tRNA N6-adenosine threonylcarbamoyltransferase"/>
    <property type="match status" value="1"/>
</dbReference>
<dbReference type="InterPro" id="IPR043129">
    <property type="entry name" value="ATPase_NBD"/>
</dbReference>
<evidence type="ECO:0000256" key="3">
    <source>
        <dbReference type="ARBA" id="ARBA00022694"/>
    </source>
</evidence>
<feature type="binding site" evidence="8">
    <location>
        <position position="225"/>
    </location>
    <ligand>
        <name>substrate</name>
    </ligand>
</feature>
<keyword evidence="2 8" id="KW-0808">Transferase</keyword>
<feature type="binding site" evidence="8">
    <location>
        <begin position="175"/>
        <end position="179"/>
    </location>
    <ligand>
        <name>substrate</name>
    </ligand>
</feature>
<feature type="binding site" evidence="8">
    <location>
        <position position="208"/>
    </location>
    <ligand>
        <name>substrate</name>
    </ligand>
</feature>
<feature type="binding site" evidence="8">
    <location>
        <position position="315"/>
    </location>
    <ligand>
        <name>substrate</name>
    </ligand>
</feature>
<keyword evidence="3 8" id="KW-0819">tRNA processing</keyword>
<dbReference type="InterPro" id="IPR000905">
    <property type="entry name" value="Gcp-like_dom"/>
</dbReference>
<dbReference type="GO" id="GO:0005737">
    <property type="term" value="C:cytoplasm"/>
    <property type="evidence" value="ECO:0007669"/>
    <property type="project" value="UniProtKB-SubCell"/>
</dbReference>
<gene>
    <name evidence="8" type="primary">tsaD</name>
    <name evidence="10" type="ORF">MTY_0712</name>
</gene>
<keyword evidence="4 8" id="KW-0479">Metal-binding</keyword>
<dbReference type="AlphaFoldDB" id="A0A0S6UC53"/>